<dbReference type="EMBL" id="JADBEC010000003">
    <property type="protein sequence ID" value="MBE1509274.1"/>
    <property type="molecule type" value="Genomic_DNA"/>
</dbReference>
<name>A0ABR9J1E0_RHIVS</name>
<evidence type="ECO:0000313" key="2">
    <source>
        <dbReference type="Proteomes" id="UP000620262"/>
    </source>
</evidence>
<organism evidence="1 2">
    <name type="scientific">Rhizobium viscosum</name>
    <name type="common">Arthrobacter viscosus</name>
    <dbReference type="NCBI Taxonomy" id="1673"/>
    <lineage>
        <taxon>Bacteria</taxon>
        <taxon>Pseudomonadati</taxon>
        <taxon>Pseudomonadota</taxon>
        <taxon>Alphaproteobacteria</taxon>
        <taxon>Hyphomicrobiales</taxon>
        <taxon>Rhizobiaceae</taxon>
        <taxon>Rhizobium/Agrobacterium group</taxon>
        <taxon>Rhizobium</taxon>
    </lineage>
</organism>
<accession>A0ABR9J1E0</accession>
<proteinExistence type="predicted"/>
<protein>
    <recommendedName>
        <fullName evidence="3">Barstar (barnase inhibitor) domain-containing protein</fullName>
    </recommendedName>
</protein>
<evidence type="ECO:0000313" key="1">
    <source>
        <dbReference type="EMBL" id="MBE1509274.1"/>
    </source>
</evidence>
<evidence type="ECO:0008006" key="3">
    <source>
        <dbReference type="Google" id="ProtNLM"/>
    </source>
</evidence>
<gene>
    <name evidence="1" type="ORF">H4W29_006521</name>
</gene>
<keyword evidence="2" id="KW-1185">Reference proteome</keyword>
<dbReference type="RefSeq" id="WP_192732890.1">
    <property type="nucleotide sequence ID" value="NZ_BAAAVL010000015.1"/>
</dbReference>
<sequence length="111" mass="12230">MGGVNIFCGSFHGEDKSATAFETVLEEAVAHGGNADAKEVLAGILESLERANDHILIWPPEARTLLPSLKTYRDRICVDADERDPRLYCVVDFVKACETADLEVEPVVIVW</sequence>
<reference evidence="1 2" key="1">
    <citation type="submission" date="2020-10" db="EMBL/GenBank/DDBJ databases">
        <title>Sequencing the genomes of 1000 actinobacteria strains.</title>
        <authorList>
            <person name="Klenk H.-P."/>
        </authorList>
    </citation>
    <scope>NUCLEOTIDE SEQUENCE [LARGE SCALE GENOMIC DNA]</scope>
    <source>
        <strain evidence="1 2">DSM 7307</strain>
    </source>
</reference>
<comment type="caution">
    <text evidence="1">The sequence shown here is derived from an EMBL/GenBank/DDBJ whole genome shotgun (WGS) entry which is preliminary data.</text>
</comment>
<dbReference type="Proteomes" id="UP000620262">
    <property type="component" value="Unassembled WGS sequence"/>
</dbReference>